<accession>A0AAD2H5R1</accession>
<keyword evidence="1" id="KW-1133">Transmembrane helix</keyword>
<keyword evidence="3" id="KW-1185">Reference proteome</keyword>
<dbReference type="Proteomes" id="UP001295794">
    <property type="component" value="Unassembled WGS sequence"/>
</dbReference>
<comment type="caution">
    <text evidence="2">The sequence shown here is derived from an EMBL/GenBank/DDBJ whole genome shotgun (WGS) entry which is preliminary data.</text>
</comment>
<keyword evidence="1" id="KW-0472">Membrane</keyword>
<evidence type="ECO:0000313" key="2">
    <source>
        <dbReference type="EMBL" id="CAK5268550.1"/>
    </source>
</evidence>
<keyword evidence="1" id="KW-0812">Transmembrane</keyword>
<organism evidence="2 3">
    <name type="scientific">Mycena citricolor</name>
    <dbReference type="NCBI Taxonomy" id="2018698"/>
    <lineage>
        <taxon>Eukaryota</taxon>
        <taxon>Fungi</taxon>
        <taxon>Dikarya</taxon>
        <taxon>Basidiomycota</taxon>
        <taxon>Agaricomycotina</taxon>
        <taxon>Agaricomycetes</taxon>
        <taxon>Agaricomycetidae</taxon>
        <taxon>Agaricales</taxon>
        <taxon>Marasmiineae</taxon>
        <taxon>Mycenaceae</taxon>
        <taxon>Mycena</taxon>
    </lineage>
</organism>
<proteinExistence type="predicted"/>
<dbReference type="EMBL" id="CAVNYO010000138">
    <property type="protein sequence ID" value="CAK5268550.1"/>
    <property type="molecule type" value="Genomic_DNA"/>
</dbReference>
<evidence type="ECO:0000256" key="1">
    <source>
        <dbReference type="SAM" id="Phobius"/>
    </source>
</evidence>
<feature type="transmembrane region" description="Helical" evidence="1">
    <location>
        <begin position="21"/>
        <end position="39"/>
    </location>
</feature>
<protein>
    <submittedName>
        <fullName evidence="2">Uncharacterized protein</fullName>
    </submittedName>
</protein>
<name>A0AAD2H5R1_9AGAR</name>
<evidence type="ECO:0000313" key="3">
    <source>
        <dbReference type="Proteomes" id="UP001295794"/>
    </source>
</evidence>
<feature type="non-terminal residue" evidence="2">
    <location>
        <position position="1"/>
    </location>
</feature>
<feature type="transmembrane region" description="Helical" evidence="1">
    <location>
        <begin position="59"/>
        <end position="75"/>
    </location>
</feature>
<sequence>ARFLESRYERSDEDHMMREKAHLFRPVAVFVIMLTSQLLVRSKTRVLAVTGATHQLSPSLFLGLALITTAFGLLLP</sequence>
<reference evidence="2" key="1">
    <citation type="submission" date="2023-11" db="EMBL/GenBank/DDBJ databases">
        <authorList>
            <person name="De Vega J J."/>
            <person name="De Vega J J."/>
        </authorList>
    </citation>
    <scope>NUCLEOTIDE SEQUENCE</scope>
</reference>
<gene>
    <name evidence="2" type="ORF">MYCIT1_LOCUS11808</name>
</gene>
<dbReference type="AlphaFoldDB" id="A0AAD2H5R1"/>